<organism evidence="2 3">
    <name type="scientific">Micromonospora antibiotica</name>
    <dbReference type="NCBI Taxonomy" id="2807623"/>
    <lineage>
        <taxon>Bacteria</taxon>
        <taxon>Bacillati</taxon>
        <taxon>Actinomycetota</taxon>
        <taxon>Actinomycetes</taxon>
        <taxon>Micromonosporales</taxon>
        <taxon>Micromonosporaceae</taxon>
        <taxon>Micromonospora</taxon>
    </lineage>
</organism>
<feature type="region of interest" description="Disordered" evidence="1">
    <location>
        <begin position="66"/>
        <end position="90"/>
    </location>
</feature>
<dbReference type="Proteomes" id="UP000671399">
    <property type="component" value="Unassembled WGS sequence"/>
</dbReference>
<reference evidence="2 3" key="1">
    <citation type="submission" date="2021-03" db="EMBL/GenBank/DDBJ databases">
        <authorList>
            <person name="Lee D.-H."/>
        </authorList>
    </citation>
    <scope>NUCLEOTIDE SEQUENCE [LARGE SCALE GENOMIC DNA]</scope>
    <source>
        <strain evidence="2 3">MMS20-R2-23</strain>
    </source>
</reference>
<dbReference type="EMBL" id="JAGFWR010000004">
    <property type="protein sequence ID" value="MBO4161438.1"/>
    <property type="molecule type" value="Genomic_DNA"/>
</dbReference>
<sequence>MAVLAVSSGVVDEPVRERPLAAQFLVCSSTSADQLLAQVAHSDRVVGEYRQRHGFDPEWWASRQCSASDAAPVPVPSGGNADGHRAGEAS</sequence>
<evidence type="ECO:0000313" key="2">
    <source>
        <dbReference type="EMBL" id="MBO4161438.1"/>
    </source>
</evidence>
<name>A0ABS3V738_9ACTN</name>
<keyword evidence="3" id="KW-1185">Reference proteome</keyword>
<comment type="caution">
    <text evidence="2">The sequence shown here is derived from an EMBL/GenBank/DDBJ whole genome shotgun (WGS) entry which is preliminary data.</text>
</comment>
<accession>A0ABS3V738</accession>
<dbReference type="RefSeq" id="WP_208567085.1">
    <property type="nucleotide sequence ID" value="NZ_JAGFWR010000004.1"/>
</dbReference>
<proteinExistence type="predicted"/>
<evidence type="ECO:0000256" key="1">
    <source>
        <dbReference type="SAM" id="MobiDB-lite"/>
    </source>
</evidence>
<evidence type="ECO:0000313" key="3">
    <source>
        <dbReference type="Proteomes" id="UP000671399"/>
    </source>
</evidence>
<gene>
    <name evidence="2" type="ORF">JQN83_11535</name>
</gene>
<protein>
    <submittedName>
        <fullName evidence="2">Uncharacterized protein</fullName>
    </submittedName>
</protein>